<organism evidence="3 4">
    <name type="scientific">Candidatus Hakubella thermalkaliphila</name>
    <dbReference type="NCBI Taxonomy" id="2754717"/>
    <lineage>
        <taxon>Bacteria</taxon>
        <taxon>Bacillati</taxon>
        <taxon>Actinomycetota</taxon>
        <taxon>Actinomycetota incertae sedis</taxon>
        <taxon>Candidatus Hakubellales</taxon>
        <taxon>Candidatus Hakubellaceae</taxon>
        <taxon>Candidatus Hakubella</taxon>
    </lineage>
</organism>
<gene>
    <name evidence="2" type="ORF">HKBW3S34_01730</name>
    <name evidence="3" type="ORF">HKBW3S47_01861</name>
</gene>
<dbReference type="Pfam" id="PF00557">
    <property type="entry name" value="Peptidase_M24"/>
    <property type="match status" value="1"/>
</dbReference>
<evidence type="ECO:0000313" key="2">
    <source>
        <dbReference type="EMBL" id="GFP30810.1"/>
    </source>
</evidence>
<dbReference type="EMBL" id="BLSD01000157">
    <property type="protein sequence ID" value="GFP40164.1"/>
    <property type="molecule type" value="Genomic_DNA"/>
</dbReference>
<name>A0A6V8Q7T4_9ACTN</name>
<evidence type="ECO:0000313" key="4">
    <source>
        <dbReference type="Proteomes" id="UP000569018"/>
    </source>
</evidence>
<comment type="caution">
    <text evidence="3">The sequence shown here is derived from an EMBL/GenBank/DDBJ whole genome shotgun (WGS) entry which is preliminary data.</text>
</comment>
<feature type="domain" description="Peptidase M24" evidence="1">
    <location>
        <begin position="1"/>
        <end position="38"/>
    </location>
</feature>
<proteinExistence type="predicted"/>
<dbReference type="AlphaFoldDB" id="A0A6V8Q7T4"/>
<dbReference type="SUPFAM" id="SSF55920">
    <property type="entry name" value="Creatinase/aminopeptidase"/>
    <property type="match status" value="1"/>
</dbReference>
<dbReference type="EMBL" id="BLRZ01000106">
    <property type="protein sequence ID" value="GFP30810.1"/>
    <property type="molecule type" value="Genomic_DNA"/>
</dbReference>
<dbReference type="InterPro" id="IPR000994">
    <property type="entry name" value="Pept_M24"/>
</dbReference>
<dbReference type="RefSeq" id="WP_258187195.1">
    <property type="nucleotide sequence ID" value="NZ_BLRU01000311.1"/>
</dbReference>
<evidence type="ECO:0000313" key="3">
    <source>
        <dbReference type="EMBL" id="GFP40164.1"/>
    </source>
</evidence>
<accession>A0A6V8Q7T4</accession>
<dbReference type="Proteomes" id="UP000569018">
    <property type="component" value="Unassembled WGS sequence"/>
</dbReference>
<evidence type="ECO:0000259" key="1">
    <source>
        <dbReference type="Pfam" id="PF00557"/>
    </source>
</evidence>
<keyword evidence="5" id="KW-1185">Reference proteome</keyword>
<evidence type="ECO:0000313" key="5">
    <source>
        <dbReference type="Proteomes" id="UP000588083"/>
    </source>
</evidence>
<dbReference type="InterPro" id="IPR036005">
    <property type="entry name" value="Creatinase/aminopeptidase-like"/>
</dbReference>
<sequence length="39" mass="4422">MKEGDLVVVDIPILVEGYHADQSRTYVVGKARDETEKLF</sequence>
<dbReference type="Proteomes" id="UP000588083">
    <property type="component" value="Unassembled WGS sequence"/>
</dbReference>
<dbReference type="Gene3D" id="3.90.230.10">
    <property type="entry name" value="Creatinase/methionine aminopeptidase superfamily"/>
    <property type="match status" value="1"/>
</dbReference>
<protein>
    <recommendedName>
        <fullName evidence="1">Peptidase M24 domain-containing protein</fullName>
    </recommendedName>
</protein>
<reference evidence="4 5" key="1">
    <citation type="journal article" date="2020" name="Front. Microbiol.">
        <title>Single-cell genomics of novel Actinobacteria with the Wood-Ljungdahl pathway discovered in a serpentinizing system.</title>
        <authorList>
            <person name="Merino N."/>
            <person name="Kawai M."/>
            <person name="Boyd E.S."/>
            <person name="Colman D.R."/>
            <person name="McGlynn S.E."/>
            <person name="Nealson K.H."/>
            <person name="Kurokawa K."/>
            <person name="Hongoh Y."/>
        </authorList>
    </citation>
    <scope>NUCLEOTIDE SEQUENCE [LARGE SCALE GENOMIC DNA]</scope>
    <source>
        <strain evidence="2 5">S34</strain>
        <strain evidence="3 4">S47</strain>
    </source>
</reference>